<dbReference type="InterPro" id="IPR000054">
    <property type="entry name" value="Ribosomal_eL31"/>
</dbReference>
<dbReference type="SUPFAM" id="SSF54575">
    <property type="entry name" value="Ribosomal protein L31e"/>
    <property type="match status" value="1"/>
</dbReference>
<dbReference type="NCBIfam" id="NF002258">
    <property type="entry name" value="PRK01192.1-1"/>
    <property type="match status" value="1"/>
</dbReference>
<evidence type="ECO:0000256" key="3">
    <source>
        <dbReference type="ARBA" id="ARBA00023274"/>
    </source>
</evidence>
<dbReference type="HAMAP" id="MF_00410">
    <property type="entry name" value="Ribosomal_eL31"/>
    <property type="match status" value="1"/>
</dbReference>
<reference evidence="6 7" key="1">
    <citation type="journal article" date="2019" name="Int. J. Syst. Evol. Microbiol.">
        <title>Methanofervidicoccus abyssi gen. nov., sp. nov., a hydrogenotrophic methanogen, isolated from a hydrothermal vent chimney in the Mid-Cayman Spreading Center, the Caribbean Sea.</title>
        <authorList>
            <person name="Sakai S."/>
            <person name="Takaki Y."/>
            <person name="Miyazaki M."/>
            <person name="Ogawara M."/>
            <person name="Yanagawa K."/>
            <person name="Miyazaki J."/>
            <person name="Takai K."/>
        </authorList>
    </citation>
    <scope>NUCLEOTIDE SEQUENCE [LARGE SCALE GENOMIC DNA]</scope>
    <source>
        <strain evidence="6 7">HHB</strain>
    </source>
</reference>
<dbReference type="PANTHER" id="PTHR10956:SF0">
    <property type="entry name" value="60S RIBOSOMAL PROTEIN L31"/>
    <property type="match status" value="1"/>
</dbReference>
<dbReference type="CDD" id="cd00463">
    <property type="entry name" value="Ribosomal_L31e"/>
    <property type="match status" value="1"/>
</dbReference>
<dbReference type="AlphaFoldDB" id="A0A401HPP2"/>
<evidence type="ECO:0000256" key="4">
    <source>
        <dbReference type="ARBA" id="ARBA00035230"/>
    </source>
</evidence>
<gene>
    <name evidence="5" type="primary">rpl31e</name>
    <name evidence="6" type="ORF">MHHB_P0420</name>
</gene>
<dbReference type="Gene3D" id="3.10.440.10">
    <property type="match status" value="1"/>
</dbReference>
<dbReference type="RefSeq" id="WP_131006976.1">
    <property type="nucleotide sequence ID" value="NZ_BFAX01000002.1"/>
</dbReference>
<dbReference type="Proteomes" id="UP000290527">
    <property type="component" value="Unassembled WGS sequence"/>
</dbReference>
<accession>A0A401HPP2</accession>
<keyword evidence="3 5" id="KW-0687">Ribonucleoprotein</keyword>
<evidence type="ECO:0000256" key="1">
    <source>
        <dbReference type="ARBA" id="ARBA00010808"/>
    </source>
</evidence>
<dbReference type="GO" id="GO:0002181">
    <property type="term" value="P:cytoplasmic translation"/>
    <property type="evidence" value="ECO:0007669"/>
    <property type="project" value="TreeGrafter"/>
</dbReference>
<evidence type="ECO:0000256" key="2">
    <source>
        <dbReference type="ARBA" id="ARBA00022980"/>
    </source>
</evidence>
<dbReference type="InterPro" id="IPR023621">
    <property type="entry name" value="Ribosomal_eL31_dom_sf"/>
</dbReference>
<dbReference type="GO" id="GO:0022625">
    <property type="term" value="C:cytosolic large ribosomal subunit"/>
    <property type="evidence" value="ECO:0007669"/>
    <property type="project" value="TreeGrafter"/>
</dbReference>
<dbReference type="Pfam" id="PF01198">
    <property type="entry name" value="Ribosomal_L31e"/>
    <property type="match status" value="1"/>
</dbReference>
<dbReference type="SMART" id="SM01380">
    <property type="entry name" value="Ribosomal_L31e"/>
    <property type="match status" value="1"/>
</dbReference>
<dbReference type="InterPro" id="IPR020052">
    <property type="entry name" value="Ribosomal_eL31_CS"/>
</dbReference>
<name>A0A401HPP2_9EURY</name>
<evidence type="ECO:0000313" key="7">
    <source>
        <dbReference type="Proteomes" id="UP000290527"/>
    </source>
</evidence>
<organism evidence="6 7">
    <name type="scientific">Methanofervidicoccus abyssi</name>
    <dbReference type="NCBI Taxonomy" id="2082189"/>
    <lineage>
        <taxon>Archaea</taxon>
        <taxon>Methanobacteriati</taxon>
        <taxon>Methanobacteriota</taxon>
        <taxon>Methanomada group</taxon>
        <taxon>Methanococci</taxon>
        <taxon>Methanococcales</taxon>
        <taxon>Methanofervidicoccus</taxon>
    </lineage>
</organism>
<keyword evidence="7" id="KW-1185">Reference proteome</keyword>
<dbReference type="GO" id="GO:0003735">
    <property type="term" value="F:structural constituent of ribosome"/>
    <property type="evidence" value="ECO:0007669"/>
    <property type="project" value="InterPro"/>
</dbReference>
<dbReference type="PANTHER" id="PTHR10956">
    <property type="entry name" value="60S RIBOSOMAL PROTEIN L31"/>
    <property type="match status" value="1"/>
</dbReference>
<dbReference type="OrthoDB" id="10127at2157"/>
<dbReference type="EMBL" id="BFAX01000002">
    <property type="protein sequence ID" value="GBF36190.1"/>
    <property type="molecule type" value="Genomic_DNA"/>
</dbReference>
<proteinExistence type="inferred from homology"/>
<keyword evidence="2 5" id="KW-0689">Ribosomal protein</keyword>
<sequence>MEERIYTIPLRDVTNRSISTKRAPRAIKKIREFLKRHTKCEIVKLDRSINEKIWERGISKIPPRVRVKVIKEDDNVVRAVLVE</sequence>
<evidence type="ECO:0000256" key="5">
    <source>
        <dbReference type="HAMAP-Rule" id="MF_00410"/>
    </source>
</evidence>
<dbReference type="PROSITE" id="PS01144">
    <property type="entry name" value="RIBOSOMAL_L31E"/>
    <property type="match status" value="1"/>
</dbReference>
<evidence type="ECO:0000313" key="6">
    <source>
        <dbReference type="EMBL" id="GBF36190.1"/>
    </source>
</evidence>
<comment type="caution">
    <text evidence="6">The sequence shown here is derived from an EMBL/GenBank/DDBJ whole genome shotgun (WGS) entry which is preliminary data.</text>
</comment>
<protein>
    <recommendedName>
        <fullName evidence="4 5">Large ribosomal subunit protein eL31</fullName>
    </recommendedName>
</protein>
<comment type="similarity">
    <text evidence="1 5">Belongs to the eukaryotic ribosomal protein eL31 family.</text>
</comment>